<feature type="region of interest" description="Disordered" evidence="1">
    <location>
        <begin position="581"/>
        <end position="618"/>
    </location>
</feature>
<feature type="compositionally biased region" description="Basic and acidic residues" evidence="1">
    <location>
        <begin position="44"/>
        <end position="76"/>
    </location>
</feature>
<dbReference type="OrthoDB" id="348797at2759"/>
<dbReference type="RefSeq" id="XP_029220202.1">
    <property type="nucleotide sequence ID" value="XM_029362836.1"/>
</dbReference>
<evidence type="ECO:0000256" key="1">
    <source>
        <dbReference type="SAM" id="MobiDB-lite"/>
    </source>
</evidence>
<evidence type="ECO:0000313" key="2">
    <source>
        <dbReference type="EMBL" id="PFH36193.1"/>
    </source>
</evidence>
<feature type="region of interest" description="Disordered" evidence="1">
    <location>
        <begin position="202"/>
        <end position="308"/>
    </location>
</feature>
<feature type="region of interest" description="Disordered" evidence="1">
    <location>
        <begin position="31"/>
        <end position="106"/>
    </location>
</feature>
<dbReference type="VEuPathDB" id="ToxoDB:BESB_043850"/>
<keyword evidence="3" id="KW-1185">Reference proteome</keyword>
<evidence type="ECO:0000313" key="3">
    <source>
        <dbReference type="Proteomes" id="UP000224006"/>
    </source>
</evidence>
<dbReference type="EMBL" id="NWUJ01000003">
    <property type="protein sequence ID" value="PFH36193.1"/>
    <property type="molecule type" value="Genomic_DNA"/>
</dbReference>
<feature type="compositionally biased region" description="Polar residues" evidence="1">
    <location>
        <begin position="245"/>
        <end position="261"/>
    </location>
</feature>
<comment type="caution">
    <text evidence="2">The sequence shown here is derived from an EMBL/GenBank/DDBJ whole genome shotgun (WGS) entry which is preliminary data.</text>
</comment>
<feature type="compositionally biased region" description="Low complexity" evidence="1">
    <location>
        <begin position="365"/>
        <end position="383"/>
    </location>
</feature>
<organism evidence="2 3">
    <name type="scientific">Besnoitia besnoiti</name>
    <name type="common">Apicomplexan protozoan</name>
    <dbReference type="NCBI Taxonomy" id="94643"/>
    <lineage>
        <taxon>Eukaryota</taxon>
        <taxon>Sar</taxon>
        <taxon>Alveolata</taxon>
        <taxon>Apicomplexa</taxon>
        <taxon>Conoidasida</taxon>
        <taxon>Coccidia</taxon>
        <taxon>Eucoccidiorida</taxon>
        <taxon>Eimeriorina</taxon>
        <taxon>Sarcocystidae</taxon>
        <taxon>Besnoitia</taxon>
    </lineage>
</organism>
<dbReference type="STRING" id="94643.A0A2A9MKI5"/>
<dbReference type="KEGG" id="bbes:BESB_043850"/>
<feature type="compositionally biased region" description="Basic and acidic residues" evidence="1">
    <location>
        <begin position="283"/>
        <end position="297"/>
    </location>
</feature>
<feature type="region of interest" description="Disordered" evidence="1">
    <location>
        <begin position="705"/>
        <end position="726"/>
    </location>
</feature>
<feature type="compositionally biased region" description="Basic and acidic residues" evidence="1">
    <location>
        <begin position="410"/>
        <end position="431"/>
    </location>
</feature>
<protein>
    <submittedName>
        <fullName evidence="2">Uncharacterized protein</fullName>
    </submittedName>
</protein>
<gene>
    <name evidence="2" type="ORF">BESB_043850</name>
</gene>
<feature type="compositionally biased region" description="Low complexity" evidence="1">
    <location>
        <begin position="581"/>
        <end position="593"/>
    </location>
</feature>
<name>A0A2A9MKI5_BESBE</name>
<accession>A0A2A9MKI5</accession>
<feature type="compositionally biased region" description="Polar residues" evidence="1">
    <location>
        <begin position="659"/>
        <end position="678"/>
    </location>
</feature>
<sequence>MAVPPEDKGGGSNAYDSECRDAVFSLESRLLDEPRSARSASECRLPRYPEERLPRRDPLDGAKLWESRFPEHEERVSRRHCRRHSSPDRKAKKCLHSPRRRERSQQREWDILGADWTPYSSDSDSCDDAVVCTRRCHQHRAFTRFSKEKEQERLRNAQVLRPPLSRIPIVREPLTITPDEFNPLRREQGRLVRHLWHHAHHAVEHPDTTPPFLWKPQATSRGQRTPLRKRRGSPRPPRPRRAHPLTSSSLPCSQSQRTPRSNSREAVRRGRAPAVHRTGRSCSRLDSEPRGGEESSRIKTVSVGRSTSPGYLPRYANYGIDAPGYQTLHKGELEDTGMTYTKQYELPTISRFLKAKHPIFLRARSGSTTRRTVSVSSESSSESEGGDQEKPPQAPPPPRPPRPAPLPAKVVHEEPPAVKKEVPRREEEPVKKPAPAKEAPPPLARPPGRPIACVPAVIPTFAIPVAWQPSAVGQPVILTPPGPLRSPVMLLAAPQVAAGVAAPPLQPVRLVPGAAVAGEKPETGGRPQPRREQAATHTQVMGSERLSECWNVCRGPELNWDCQGFTDHLCAAPRLPRQEAQRSVSRAASESARIQTPPISAKKPIGAHSPPPPAVQLPVGSSAAGLLSVPLIRISGSENASTLSSTRGGPPPADRRGQPSDQPLTTATSTEAPRSSLNSEDRKKTTVRPLLVESTTTATSMFSRVDEGSDTQSVKFTPKWGIDTRDDRSNAGGHRMNAASMLVPHGVTPGVPRADFPAASPVLARPSTPSAIYPAAHSHMLQPQAATVSTIPLRALSQAQTIQGHIPRGFAAGGGGAVLRSTSRPRYVSGSHSRWLPARSLIQCYPGGLVSHCCGGRPPL</sequence>
<proteinExistence type="predicted"/>
<feature type="compositionally biased region" description="Pro residues" evidence="1">
    <location>
        <begin position="392"/>
        <end position="406"/>
    </location>
</feature>
<feature type="compositionally biased region" description="Pro residues" evidence="1">
    <location>
        <begin position="438"/>
        <end position="448"/>
    </location>
</feature>
<feature type="compositionally biased region" description="Basic residues" evidence="1">
    <location>
        <begin position="77"/>
        <end position="102"/>
    </location>
</feature>
<feature type="region of interest" description="Disordered" evidence="1">
    <location>
        <begin position="638"/>
        <end position="692"/>
    </location>
</feature>
<dbReference type="GeneID" id="40309315"/>
<feature type="region of interest" description="Disordered" evidence="1">
    <location>
        <begin position="365"/>
        <end position="448"/>
    </location>
</feature>
<dbReference type="Proteomes" id="UP000224006">
    <property type="component" value="Chromosome III"/>
</dbReference>
<dbReference type="AlphaFoldDB" id="A0A2A9MKI5"/>
<reference evidence="2 3" key="1">
    <citation type="submission" date="2017-09" db="EMBL/GenBank/DDBJ databases">
        <title>Genome sequencing of Besnoitia besnoiti strain Bb-Ger1.</title>
        <authorList>
            <person name="Schares G."/>
            <person name="Venepally P."/>
            <person name="Lorenzi H.A."/>
        </authorList>
    </citation>
    <scope>NUCLEOTIDE SEQUENCE [LARGE SCALE GENOMIC DNA]</scope>
    <source>
        <strain evidence="2 3">Bb-Ger1</strain>
    </source>
</reference>
<feature type="compositionally biased region" description="Basic residues" evidence="1">
    <location>
        <begin position="226"/>
        <end position="243"/>
    </location>
</feature>
<feature type="compositionally biased region" description="Polar residues" evidence="1">
    <location>
        <begin position="638"/>
        <end position="647"/>
    </location>
</feature>